<evidence type="ECO:0000256" key="3">
    <source>
        <dbReference type="ARBA" id="ARBA00018111"/>
    </source>
</evidence>
<dbReference type="InterPro" id="IPR003783">
    <property type="entry name" value="Regulatory_RecX"/>
</dbReference>
<dbReference type="Pfam" id="PF02631">
    <property type="entry name" value="RecX_HTH2"/>
    <property type="match status" value="1"/>
</dbReference>
<dbReference type="PANTHER" id="PTHR33602:SF1">
    <property type="entry name" value="REGULATORY PROTEIN RECX FAMILY PROTEIN"/>
    <property type="match status" value="1"/>
</dbReference>
<evidence type="ECO:0000313" key="7">
    <source>
        <dbReference type="Proteomes" id="UP000559404"/>
    </source>
</evidence>
<evidence type="ECO:0000256" key="2">
    <source>
        <dbReference type="ARBA" id="ARBA00009695"/>
    </source>
</evidence>
<feature type="domain" description="RecX second three-helical" evidence="5">
    <location>
        <begin position="71"/>
        <end position="109"/>
    </location>
</feature>
<protein>
    <recommendedName>
        <fullName evidence="3">Regulatory protein RecX</fullName>
    </recommendedName>
</protein>
<dbReference type="Proteomes" id="UP000559404">
    <property type="component" value="Unassembled WGS sequence"/>
</dbReference>
<dbReference type="GO" id="GO:0005737">
    <property type="term" value="C:cytoplasm"/>
    <property type="evidence" value="ECO:0007669"/>
    <property type="project" value="UniProtKB-SubCell"/>
</dbReference>
<proteinExistence type="inferred from homology"/>
<keyword evidence="7" id="KW-1185">Reference proteome</keyword>
<reference evidence="6 7" key="1">
    <citation type="submission" date="2020-07" db="EMBL/GenBank/DDBJ databases">
        <authorList>
            <person name="Li M."/>
        </authorList>
    </citation>
    <scope>NUCLEOTIDE SEQUENCE [LARGE SCALE GENOMIC DNA]</scope>
    <source>
        <strain evidence="6 7">DSM 23284</strain>
    </source>
</reference>
<dbReference type="GO" id="GO:0006282">
    <property type="term" value="P:regulation of DNA repair"/>
    <property type="evidence" value="ECO:0007669"/>
    <property type="project" value="InterPro"/>
</dbReference>
<dbReference type="EMBL" id="JACEON010000016">
    <property type="protein sequence ID" value="MBA4613134.1"/>
    <property type="molecule type" value="Genomic_DNA"/>
</dbReference>
<accession>A0A838Y1P8</accession>
<comment type="caution">
    <text evidence="6">The sequence shown here is derived from an EMBL/GenBank/DDBJ whole genome shotgun (WGS) entry which is preliminary data.</text>
</comment>
<dbReference type="RefSeq" id="WP_181761330.1">
    <property type="nucleotide sequence ID" value="NZ_BMCR01000001.1"/>
</dbReference>
<keyword evidence="4" id="KW-0963">Cytoplasm</keyword>
<dbReference type="Gene3D" id="1.10.10.10">
    <property type="entry name" value="Winged helix-like DNA-binding domain superfamily/Winged helix DNA-binding domain"/>
    <property type="match status" value="1"/>
</dbReference>
<comment type="similarity">
    <text evidence="2">Belongs to the RecX family.</text>
</comment>
<dbReference type="AlphaFoldDB" id="A0A838Y1P8"/>
<name>A0A838Y1P8_9HYPH</name>
<gene>
    <name evidence="6" type="ORF">H1W37_15850</name>
</gene>
<reference evidence="6 7" key="2">
    <citation type="submission" date="2020-08" db="EMBL/GenBank/DDBJ databases">
        <title>Stappia taiwanensis sp. nov., isolated from a coastal thermal spring.</title>
        <authorList>
            <person name="Kampfer P."/>
        </authorList>
    </citation>
    <scope>NUCLEOTIDE SEQUENCE [LARGE SCALE GENOMIC DNA]</scope>
    <source>
        <strain evidence="6 7">DSM 23284</strain>
    </source>
</reference>
<organism evidence="6 7">
    <name type="scientific">Stappia taiwanensis</name>
    <dbReference type="NCBI Taxonomy" id="992267"/>
    <lineage>
        <taxon>Bacteria</taxon>
        <taxon>Pseudomonadati</taxon>
        <taxon>Pseudomonadota</taxon>
        <taxon>Alphaproteobacteria</taxon>
        <taxon>Hyphomicrobiales</taxon>
        <taxon>Stappiaceae</taxon>
        <taxon>Stappia</taxon>
    </lineage>
</organism>
<evidence type="ECO:0000256" key="1">
    <source>
        <dbReference type="ARBA" id="ARBA00004496"/>
    </source>
</evidence>
<dbReference type="PANTHER" id="PTHR33602">
    <property type="entry name" value="REGULATORY PROTEIN RECX FAMILY PROTEIN"/>
    <property type="match status" value="1"/>
</dbReference>
<dbReference type="InterPro" id="IPR053924">
    <property type="entry name" value="RecX_HTH_2nd"/>
</dbReference>
<evidence type="ECO:0000259" key="5">
    <source>
        <dbReference type="Pfam" id="PF02631"/>
    </source>
</evidence>
<evidence type="ECO:0000256" key="4">
    <source>
        <dbReference type="ARBA" id="ARBA00022490"/>
    </source>
</evidence>
<dbReference type="InterPro" id="IPR036388">
    <property type="entry name" value="WH-like_DNA-bd_sf"/>
</dbReference>
<comment type="subcellular location">
    <subcellularLocation>
        <location evidence="1">Cytoplasm</location>
    </subcellularLocation>
</comment>
<sequence length="203" mass="22176">MARKPVPPSEDRLMRSALSYLDRYGSSEANLRQVLARKLRRLAMQLGTDPSDYLPLIDPVVARCVRAGLIDDKAYAEARIASERRKGRSARRIGMGLAAKGVDADLIERLMHDARSGDDLSAACIAARKKRIGPWRRSDADFAIRQKEIAALCRAGFSVGLSRRVIEAPSIASLMEDVEDAGNVGAGFGGWMAADDDRFGDET</sequence>
<evidence type="ECO:0000313" key="6">
    <source>
        <dbReference type="EMBL" id="MBA4613134.1"/>
    </source>
</evidence>